<dbReference type="PANTHER" id="PTHR42850:SF4">
    <property type="entry name" value="ZINC-DEPENDENT ENDOPOLYPHOSPHATASE"/>
    <property type="match status" value="1"/>
</dbReference>
<feature type="domain" description="Calcineurin-like phosphoesterase" evidence="1">
    <location>
        <begin position="25"/>
        <end position="195"/>
    </location>
</feature>
<dbReference type="GO" id="GO:0008803">
    <property type="term" value="F:bis(5'-nucleosyl)-tetraphosphatase (symmetrical) activity"/>
    <property type="evidence" value="ECO:0007669"/>
    <property type="project" value="TreeGrafter"/>
</dbReference>
<dbReference type="PANTHER" id="PTHR42850">
    <property type="entry name" value="METALLOPHOSPHOESTERASE"/>
    <property type="match status" value="1"/>
</dbReference>
<evidence type="ECO:0000313" key="3">
    <source>
        <dbReference type="Proteomes" id="UP000185192"/>
    </source>
</evidence>
<name>A0A1N6EYV4_9SPHN</name>
<dbReference type="GO" id="GO:0005737">
    <property type="term" value="C:cytoplasm"/>
    <property type="evidence" value="ECO:0007669"/>
    <property type="project" value="TreeGrafter"/>
</dbReference>
<evidence type="ECO:0000313" key="2">
    <source>
        <dbReference type="EMBL" id="SIN88157.1"/>
    </source>
</evidence>
<sequence length="255" mass="29125">MLKNLFRKKTRKTFLGEAMIPEGRRVYAIGDVHGRKDLLQILLKKIAEDDTARGGQSEIIFLGDLIDRGPDSCGVVDMAMQLQSERGNVRFLMGNHEEVFLACMKGSDRATRFFTRIGGKETILSYEISMKEYMELDNEALTARLPEIIPQSHVDFVRNFEDQIVIGDYAFVHAGIRPDVPLAEQKPKDLHWIREDFLSAGQLHEKMIIYGHTINEEVVEADNRIGIDTGAYYTENLTAIALEGRDRWYLDTRDT</sequence>
<dbReference type="CDD" id="cd00144">
    <property type="entry name" value="MPP_PPP_family"/>
    <property type="match status" value="1"/>
</dbReference>
<dbReference type="InterPro" id="IPR050126">
    <property type="entry name" value="Ap4A_hydrolase"/>
</dbReference>
<dbReference type="GO" id="GO:0016791">
    <property type="term" value="F:phosphatase activity"/>
    <property type="evidence" value="ECO:0007669"/>
    <property type="project" value="TreeGrafter"/>
</dbReference>
<proteinExistence type="predicted"/>
<protein>
    <submittedName>
        <fullName evidence="2">Serine/threonine protein phosphatase 1</fullName>
    </submittedName>
</protein>
<organism evidence="2 3">
    <name type="scientific">Parasphingorhabdus marina DSM 22363</name>
    <dbReference type="NCBI Taxonomy" id="1123272"/>
    <lineage>
        <taxon>Bacteria</taxon>
        <taxon>Pseudomonadati</taxon>
        <taxon>Pseudomonadota</taxon>
        <taxon>Alphaproteobacteria</taxon>
        <taxon>Sphingomonadales</taxon>
        <taxon>Sphingomonadaceae</taxon>
        <taxon>Parasphingorhabdus</taxon>
    </lineage>
</organism>
<reference evidence="3" key="1">
    <citation type="submission" date="2016-11" db="EMBL/GenBank/DDBJ databases">
        <authorList>
            <person name="Varghese N."/>
            <person name="Submissions S."/>
        </authorList>
    </citation>
    <scope>NUCLEOTIDE SEQUENCE [LARGE SCALE GENOMIC DNA]</scope>
    <source>
        <strain evidence="3">DSM 22363</strain>
    </source>
</reference>
<dbReference type="RefSeq" id="WP_074205234.1">
    <property type="nucleotide sequence ID" value="NZ_FSQW01000002.1"/>
</dbReference>
<dbReference type="AlphaFoldDB" id="A0A1N6EYV4"/>
<dbReference type="SUPFAM" id="SSF56300">
    <property type="entry name" value="Metallo-dependent phosphatases"/>
    <property type="match status" value="1"/>
</dbReference>
<dbReference type="Pfam" id="PF00149">
    <property type="entry name" value="Metallophos"/>
    <property type="match status" value="1"/>
</dbReference>
<dbReference type="OrthoDB" id="9807890at2"/>
<gene>
    <name evidence="2" type="ORF">SAMN02745824_2150</name>
</gene>
<dbReference type="EMBL" id="FSQW01000002">
    <property type="protein sequence ID" value="SIN88157.1"/>
    <property type="molecule type" value="Genomic_DNA"/>
</dbReference>
<dbReference type="GO" id="GO:0110154">
    <property type="term" value="P:RNA decapping"/>
    <property type="evidence" value="ECO:0007669"/>
    <property type="project" value="TreeGrafter"/>
</dbReference>
<dbReference type="InterPro" id="IPR029052">
    <property type="entry name" value="Metallo-depent_PP-like"/>
</dbReference>
<dbReference type="Gene3D" id="3.60.21.10">
    <property type="match status" value="1"/>
</dbReference>
<dbReference type="STRING" id="1123272.SAMN02745824_2150"/>
<accession>A0A1N6EYV4</accession>
<dbReference type="InterPro" id="IPR004843">
    <property type="entry name" value="Calcineurin-like_PHP"/>
</dbReference>
<keyword evidence="3" id="KW-1185">Reference proteome</keyword>
<dbReference type="Proteomes" id="UP000185192">
    <property type="component" value="Unassembled WGS sequence"/>
</dbReference>
<evidence type="ECO:0000259" key="1">
    <source>
        <dbReference type="Pfam" id="PF00149"/>
    </source>
</evidence>